<evidence type="ECO:0000313" key="8">
    <source>
        <dbReference type="EMBL" id="RLE48914.1"/>
    </source>
</evidence>
<comment type="function">
    <text evidence="6">Catalyzes the isomerization between 2-isopropylmalate and 3-isopropylmalate, via the formation of 2-isopropylmaleate.</text>
</comment>
<dbReference type="PANTHER" id="PTHR43822">
    <property type="entry name" value="HOMOACONITASE, MITOCHONDRIAL-RELATED"/>
    <property type="match status" value="1"/>
</dbReference>
<proteinExistence type="inferred from homology"/>
<gene>
    <name evidence="6" type="primary">leuC</name>
    <name evidence="8" type="ORF">DRJ31_06240</name>
</gene>
<protein>
    <recommendedName>
        <fullName evidence="6">3-isopropylmalate dehydratase large subunit</fullName>
        <ecNumber evidence="6">4.2.1.33</ecNumber>
    </recommendedName>
    <alternativeName>
        <fullName evidence="6">Alpha-IPM isomerase</fullName>
        <shortName evidence="6">IPMI</shortName>
    </alternativeName>
    <alternativeName>
        <fullName evidence="6">Isopropylmalate isomerase</fullName>
    </alternativeName>
</protein>
<dbReference type="InterPro" id="IPR018136">
    <property type="entry name" value="Aconitase_4Fe-4S_BS"/>
</dbReference>
<dbReference type="GO" id="GO:0009098">
    <property type="term" value="P:L-leucine biosynthetic process"/>
    <property type="evidence" value="ECO:0007669"/>
    <property type="project" value="UniProtKB-UniRule"/>
</dbReference>
<dbReference type="InterPro" id="IPR011826">
    <property type="entry name" value="HAcnase/IPMdehydase_lsu_prok"/>
</dbReference>
<dbReference type="CDD" id="cd01583">
    <property type="entry name" value="IPMI"/>
    <property type="match status" value="1"/>
</dbReference>
<name>A0A497ENE2_9CREN</name>
<comment type="caution">
    <text evidence="8">The sequence shown here is derived from an EMBL/GenBank/DDBJ whole genome shotgun (WGS) entry which is preliminary data.</text>
</comment>
<organism evidence="8 9">
    <name type="scientific">Thermoproteota archaeon</name>
    <dbReference type="NCBI Taxonomy" id="2056631"/>
    <lineage>
        <taxon>Archaea</taxon>
        <taxon>Thermoproteota</taxon>
    </lineage>
</organism>
<feature type="domain" description="Aconitase/3-isopropylmalate dehydratase large subunit alpha/beta/alpha" evidence="7">
    <location>
        <begin position="7"/>
        <end position="411"/>
    </location>
</feature>
<dbReference type="GO" id="GO:0046872">
    <property type="term" value="F:metal ion binding"/>
    <property type="evidence" value="ECO:0007669"/>
    <property type="project" value="UniProtKB-KW"/>
</dbReference>
<comment type="catalytic activity">
    <reaction evidence="6">
        <text>(2R,3S)-3-isopropylmalate = (2S)-2-isopropylmalate</text>
        <dbReference type="Rhea" id="RHEA:32287"/>
        <dbReference type="ChEBI" id="CHEBI:1178"/>
        <dbReference type="ChEBI" id="CHEBI:35121"/>
        <dbReference type="EC" id="4.2.1.33"/>
    </reaction>
</comment>
<keyword evidence="2 6" id="KW-0479">Metal-binding</keyword>
<dbReference type="NCBIfam" id="NF001614">
    <property type="entry name" value="PRK00402.1"/>
    <property type="match status" value="1"/>
</dbReference>
<keyword evidence="6" id="KW-0100">Branched-chain amino acid biosynthesis</keyword>
<dbReference type="InterPro" id="IPR050067">
    <property type="entry name" value="IPM_dehydratase_rel_enz"/>
</dbReference>
<dbReference type="EMBL" id="QMQV01000054">
    <property type="protein sequence ID" value="RLE48914.1"/>
    <property type="molecule type" value="Genomic_DNA"/>
</dbReference>
<dbReference type="PRINTS" id="PR00415">
    <property type="entry name" value="ACONITASE"/>
</dbReference>
<dbReference type="Gene3D" id="3.30.499.10">
    <property type="entry name" value="Aconitase, domain 3"/>
    <property type="match status" value="2"/>
</dbReference>
<dbReference type="InterPro" id="IPR036008">
    <property type="entry name" value="Aconitase_4Fe-4S_dom"/>
</dbReference>
<evidence type="ECO:0000256" key="4">
    <source>
        <dbReference type="ARBA" id="ARBA00023014"/>
    </source>
</evidence>
<sequence length="421" mass="44977">MGLTLAEKILSRKVGRRVSAGEFVEVDVDLAYFHDGSGPLVIKALEDMGVDKLANPDKVVVVFDHSVPPHSDQAATLQRLVRNAVKKFNVRYFYDLGEGVCHQVIPEKGHVLPGQVIVGADSHTCTLGAFGAFATGVGATDLAYALATGKLWFRVPETILVRVNGSFAPMVSAKDLALKIVGEIGVNGAIYKSIELTGRGVSKMSIASRMTIANMAVEMGAKVGLIAADQETIRYLKAKASLGEALFMEGGDADASYEDVRFFDLSSLEPQVALPHSPGNVKPIEEVEGVEIDEAFLGSCTNGRLEDLLVAAEIMRGRKVHENVRFVVVPASKEVYLKALEMGIIKILLEAGALIGVPGCGPCLGAHMGVLGEDEVAISTSNRNFLGRMGSPKAKIYLASPQTVTASAIEGRITDPRRFMR</sequence>
<dbReference type="InterPro" id="IPR033941">
    <property type="entry name" value="IPMI_cat"/>
</dbReference>
<keyword evidence="6" id="KW-0028">Amino-acid biosynthesis</keyword>
<dbReference type="NCBIfam" id="NF040615">
    <property type="entry name" value="HacA_Meth"/>
    <property type="match status" value="1"/>
</dbReference>
<keyword evidence="6" id="KW-0432">Leucine biosynthesis</keyword>
<keyword evidence="3 6" id="KW-0408">Iron</keyword>
<feature type="binding site" evidence="6">
    <location>
        <position position="363"/>
    </location>
    <ligand>
        <name>[4Fe-4S] cluster</name>
        <dbReference type="ChEBI" id="CHEBI:49883"/>
    </ligand>
</feature>
<evidence type="ECO:0000256" key="2">
    <source>
        <dbReference type="ARBA" id="ARBA00022723"/>
    </source>
</evidence>
<dbReference type="InterPro" id="IPR001030">
    <property type="entry name" value="Acoase/IPM_deHydtase_lsu_aba"/>
</dbReference>
<feature type="binding site" evidence="6">
    <location>
        <position position="360"/>
    </location>
    <ligand>
        <name>[4Fe-4S] cluster</name>
        <dbReference type="ChEBI" id="CHEBI:49883"/>
    </ligand>
</feature>
<evidence type="ECO:0000256" key="1">
    <source>
        <dbReference type="ARBA" id="ARBA00022485"/>
    </source>
</evidence>
<evidence type="ECO:0000256" key="6">
    <source>
        <dbReference type="HAMAP-Rule" id="MF_01027"/>
    </source>
</evidence>
<reference evidence="8 9" key="1">
    <citation type="submission" date="2018-06" db="EMBL/GenBank/DDBJ databases">
        <title>Extensive metabolic versatility and redundancy in microbially diverse, dynamic hydrothermal sediments.</title>
        <authorList>
            <person name="Dombrowski N."/>
            <person name="Teske A."/>
            <person name="Baker B.J."/>
        </authorList>
    </citation>
    <scope>NUCLEOTIDE SEQUENCE [LARGE SCALE GENOMIC DNA]</scope>
    <source>
        <strain evidence="8">B66_G16</strain>
    </source>
</reference>
<dbReference type="InterPro" id="IPR015931">
    <property type="entry name" value="Acnase/IPM_dHydase_lsu_aba_1/3"/>
</dbReference>
<dbReference type="Pfam" id="PF00330">
    <property type="entry name" value="Aconitase"/>
    <property type="match status" value="1"/>
</dbReference>
<dbReference type="PANTHER" id="PTHR43822:SF2">
    <property type="entry name" value="HOMOACONITASE, MITOCHONDRIAL"/>
    <property type="match status" value="1"/>
</dbReference>
<dbReference type="HAMAP" id="MF_01027">
    <property type="entry name" value="LeuC_type2"/>
    <property type="match status" value="1"/>
</dbReference>
<dbReference type="EC" id="4.2.1.33" evidence="6"/>
<dbReference type="GO" id="GO:0051539">
    <property type="term" value="F:4 iron, 4 sulfur cluster binding"/>
    <property type="evidence" value="ECO:0007669"/>
    <property type="project" value="UniProtKB-KW"/>
</dbReference>
<dbReference type="GO" id="GO:0003861">
    <property type="term" value="F:3-isopropylmalate dehydratase activity"/>
    <property type="evidence" value="ECO:0007669"/>
    <property type="project" value="UniProtKB-UniRule"/>
</dbReference>
<evidence type="ECO:0000313" key="9">
    <source>
        <dbReference type="Proteomes" id="UP000278475"/>
    </source>
</evidence>
<dbReference type="Proteomes" id="UP000278475">
    <property type="component" value="Unassembled WGS sequence"/>
</dbReference>
<dbReference type="AlphaFoldDB" id="A0A497ENE2"/>
<evidence type="ECO:0000256" key="3">
    <source>
        <dbReference type="ARBA" id="ARBA00023004"/>
    </source>
</evidence>
<keyword evidence="4 6" id="KW-0411">Iron-sulfur</keyword>
<evidence type="ECO:0000256" key="5">
    <source>
        <dbReference type="ARBA" id="ARBA00023239"/>
    </source>
</evidence>
<keyword evidence="5 6" id="KW-0456">Lyase</keyword>
<dbReference type="SUPFAM" id="SSF53732">
    <property type="entry name" value="Aconitase iron-sulfur domain"/>
    <property type="match status" value="1"/>
</dbReference>
<dbReference type="InterPro" id="IPR006251">
    <property type="entry name" value="Homoacnase/IPMdehydase_lsu"/>
</dbReference>
<comment type="similarity">
    <text evidence="6">Belongs to the aconitase/IPM isomerase family. LeuC type 2 subfamily.</text>
</comment>
<feature type="binding site" evidence="6">
    <location>
        <position position="300"/>
    </location>
    <ligand>
        <name>[4Fe-4S] cluster</name>
        <dbReference type="ChEBI" id="CHEBI:49883"/>
    </ligand>
</feature>
<comment type="pathway">
    <text evidence="6">Amino-acid biosynthesis; L-leucine biosynthesis; L-leucine from 3-methyl-2-oxobutanoate: step 2/4.</text>
</comment>
<dbReference type="PROSITE" id="PS00450">
    <property type="entry name" value="ACONITASE_1"/>
    <property type="match status" value="1"/>
</dbReference>
<evidence type="ECO:0000259" key="7">
    <source>
        <dbReference type="Pfam" id="PF00330"/>
    </source>
</evidence>
<dbReference type="NCBIfam" id="TIGR01343">
    <property type="entry name" value="hacA_fam"/>
    <property type="match status" value="1"/>
</dbReference>
<dbReference type="UniPathway" id="UPA00048">
    <property type="reaction ID" value="UER00071"/>
</dbReference>
<comment type="cofactor">
    <cofactor evidence="6">
        <name>[4Fe-4S] cluster</name>
        <dbReference type="ChEBI" id="CHEBI:49883"/>
    </cofactor>
    <text evidence="6">Binds 1 [4Fe-4S] cluster per subunit.</text>
</comment>
<dbReference type="NCBIfam" id="TIGR02086">
    <property type="entry name" value="IPMI_arch"/>
    <property type="match status" value="1"/>
</dbReference>
<dbReference type="PROSITE" id="PS01244">
    <property type="entry name" value="ACONITASE_2"/>
    <property type="match status" value="1"/>
</dbReference>
<accession>A0A497ENE2</accession>
<comment type="subunit">
    <text evidence="6">Heterodimer of LeuC and LeuD.</text>
</comment>
<keyword evidence="1 6" id="KW-0004">4Fe-4S</keyword>